<dbReference type="EMBL" id="JRKQ01000011">
    <property type="protein sequence ID" value="KGJ23137.1"/>
    <property type="molecule type" value="Genomic_DNA"/>
</dbReference>
<evidence type="ECO:0000313" key="1">
    <source>
        <dbReference type="EMBL" id="KGJ23137.1"/>
    </source>
</evidence>
<organism evidence="1 2">
    <name type="scientific">Paracoccus sanguinis</name>
    <dbReference type="NCBI Taxonomy" id="1545044"/>
    <lineage>
        <taxon>Bacteria</taxon>
        <taxon>Pseudomonadati</taxon>
        <taxon>Pseudomonadota</taxon>
        <taxon>Alphaproteobacteria</taxon>
        <taxon>Rhodobacterales</taxon>
        <taxon>Paracoccaceae</taxon>
        <taxon>Paracoccus</taxon>
    </lineage>
</organism>
<gene>
    <name evidence="1" type="ORF">IX56_04115</name>
</gene>
<reference evidence="1 2" key="2">
    <citation type="submission" date="2014-10" db="EMBL/GenBank/DDBJ databases">
        <title>Paracoccus sanguinis sp. nov., isolated from clinical specimens of New York State patients.</title>
        <authorList>
            <person name="Mingle L.A."/>
            <person name="Cole J.A."/>
            <person name="Lapierre P."/>
            <person name="Musser K.A."/>
        </authorList>
    </citation>
    <scope>NUCLEOTIDE SEQUENCE [LARGE SCALE GENOMIC DNA]</scope>
    <source>
        <strain evidence="1 2">5503</strain>
    </source>
</reference>
<dbReference type="RefSeq" id="WP_036707605.1">
    <property type="nucleotide sequence ID" value="NZ_JRKQ01000011.1"/>
</dbReference>
<sequence length="228" mass="23186">MADKDGFAAGGLAGGGGRDGFERLGERLDQSGRITAAFETELGRLSQVMAQTGREVATLTSGFGGGLRRAFEGVVFDGMKLSDALKGIARNMADTVFAVAMRPVQQAVAGALAQGVSGFVSGAMPFAQGGAFTQGRVMPFARGGIVTQPTHFPMRGATGLMGEAGPEAIMPLRRGADGRLGVAAAGAGGRPVNVTFNVSTPDVAGFRRSQGQIAASLGRALARGERNA</sequence>
<comment type="caution">
    <text evidence="1">The sequence shown here is derived from an EMBL/GenBank/DDBJ whole genome shotgun (WGS) entry which is preliminary data.</text>
</comment>
<dbReference type="AlphaFoldDB" id="A0A099GKU0"/>
<evidence type="ECO:0000313" key="2">
    <source>
        <dbReference type="Proteomes" id="UP000029858"/>
    </source>
</evidence>
<dbReference type="Proteomes" id="UP000029858">
    <property type="component" value="Unassembled WGS sequence"/>
</dbReference>
<reference evidence="1 2" key="1">
    <citation type="submission" date="2014-09" db="EMBL/GenBank/DDBJ databases">
        <authorList>
            <person name="McGinnis J.M."/>
            <person name="Wolfgang W.J."/>
        </authorList>
    </citation>
    <scope>NUCLEOTIDE SEQUENCE [LARGE SCALE GENOMIC DNA]</scope>
    <source>
        <strain evidence="1 2">5503</strain>
    </source>
</reference>
<name>A0A099GKU0_9RHOB</name>
<proteinExistence type="predicted"/>
<protein>
    <submittedName>
        <fullName evidence="1">Tail protein</fullName>
    </submittedName>
</protein>
<accession>A0A099GKU0</accession>